<keyword evidence="11" id="KW-0255">Endonuclease</keyword>
<keyword evidence="4" id="KW-0479">Metal-binding</keyword>
<dbReference type="Gene3D" id="3.60.10.10">
    <property type="entry name" value="Endonuclease/exonuclease/phosphatase"/>
    <property type="match status" value="1"/>
</dbReference>
<evidence type="ECO:0000256" key="8">
    <source>
        <dbReference type="ARBA" id="ARBA00023204"/>
    </source>
</evidence>
<comment type="cofactor">
    <cofactor evidence="1">
        <name>Mn(2+)</name>
        <dbReference type="ChEBI" id="CHEBI:29035"/>
    </cofactor>
</comment>
<comment type="cofactor">
    <cofactor evidence="2">
        <name>Mg(2+)</name>
        <dbReference type="ChEBI" id="CHEBI:18420"/>
    </cofactor>
</comment>
<evidence type="ECO:0000256" key="6">
    <source>
        <dbReference type="ARBA" id="ARBA00022801"/>
    </source>
</evidence>
<keyword evidence="9" id="KW-0812">Transmembrane</keyword>
<reference evidence="11 12" key="1">
    <citation type="submission" date="2019-08" db="EMBL/GenBank/DDBJ databases">
        <title>Seonamhaeicola sediminis sp. nov., isolated from marine sediment.</title>
        <authorList>
            <person name="Cao W.R."/>
        </authorList>
    </citation>
    <scope>NUCLEOTIDE SEQUENCE [LARGE SCALE GENOMIC DNA]</scope>
    <source>
        <strain evidence="11 12">B011</strain>
    </source>
</reference>
<dbReference type="GO" id="GO:0004519">
    <property type="term" value="F:endonuclease activity"/>
    <property type="evidence" value="ECO:0007669"/>
    <property type="project" value="UniProtKB-KW"/>
</dbReference>
<keyword evidence="9" id="KW-0472">Membrane</keyword>
<feature type="domain" description="Endonuclease/exonuclease/phosphatase" evidence="10">
    <location>
        <begin position="99"/>
        <end position="322"/>
    </location>
</feature>
<evidence type="ECO:0000313" key="11">
    <source>
        <dbReference type="EMBL" id="TYA71538.1"/>
    </source>
</evidence>
<evidence type="ECO:0000256" key="2">
    <source>
        <dbReference type="ARBA" id="ARBA00001946"/>
    </source>
</evidence>
<dbReference type="GO" id="GO:0006281">
    <property type="term" value="P:DNA repair"/>
    <property type="evidence" value="ECO:0007669"/>
    <property type="project" value="UniProtKB-KW"/>
</dbReference>
<evidence type="ECO:0000256" key="7">
    <source>
        <dbReference type="ARBA" id="ARBA00022842"/>
    </source>
</evidence>
<evidence type="ECO:0000256" key="4">
    <source>
        <dbReference type="ARBA" id="ARBA00022723"/>
    </source>
</evidence>
<evidence type="ECO:0000256" key="3">
    <source>
        <dbReference type="ARBA" id="ARBA00022722"/>
    </source>
</evidence>
<evidence type="ECO:0000313" key="12">
    <source>
        <dbReference type="Proteomes" id="UP000323930"/>
    </source>
</evidence>
<dbReference type="EMBL" id="VSDQ01000718">
    <property type="protein sequence ID" value="TYA71538.1"/>
    <property type="molecule type" value="Genomic_DNA"/>
</dbReference>
<evidence type="ECO:0000256" key="9">
    <source>
        <dbReference type="SAM" id="Phobius"/>
    </source>
</evidence>
<keyword evidence="7" id="KW-0460">Magnesium</keyword>
<evidence type="ECO:0000256" key="5">
    <source>
        <dbReference type="ARBA" id="ARBA00022763"/>
    </source>
</evidence>
<dbReference type="InterPro" id="IPR036691">
    <property type="entry name" value="Endo/exonu/phosph_ase_sf"/>
</dbReference>
<dbReference type="InterPro" id="IPR005135">
    <property type="entry name" value="Endo/exonuclease/phosphatase"/>
</dbReference>
<dbReference type="RefSeq" id="WP_148544524.1">
    <property type="nucleotide sequence ID" value="NZ_VSDQ01000718.1"/>
</dbReference>
<name>A0A5D0HJS4_9FLAO</name>
<dbReference type="Pfam" id="PF03372">
    <property type="entry name" value="Exo_endo_phos"/>
    <property type="match status" value="1"/>
</dbReference>
<dbReference type="CDD" id="cd09084">
    <property type="entry name" value="EEP-2"/>
    <property type="match status" value="1"/>
</dbReference>
<gene>
    <name evidence="11" type="ORF">FUA24_18340</name>
</gene>
<evidence type="ECO:0000259" key="10">
    <source>
        <dbReference type="Pfam" id="PF03372"/>
    </source>
</evidence>
<feature type="transmembrane region" description="Helical" evidence="9">
    <location>
        <begin position="12"/>
        <end position="31"/>
    </location>
</feature>
<dbReference type="GO" id="GO:0004527">
    <property type="term" value="F:exonuclease activity"/>
    <property type="evidence" value="ECO:0007669"/>
    <property type="project" value="UniProtKB-KW"/>
</dbReference>
<dbReference type="AlphaFoldDB" id="A0A5D0HJS4"/>
<dbReference type="InterPro" id="IPR051547">
    <property type="entry name" value="TDP2-like"/>
</dbReference>
<proteinExistence type="predicted"/>
<dbReference type="PANTHER" id="PTHR15822">
    <property type="entry name" value="TRAF AND TNF RECEPTOR-ASSOCIATED PROTEIN"/>
    <property type="match status" value="1"/>
</dbReference>
<evidence type="ECO:0000256" key="1">
    <source>
        <dbReference type="ARBA" id="ARBA00001936"/>
    </source>
</evidence>
<dbReference type="PANTHER" id="PTHR15822:SF4">
    <property type="entry name" value="TYROSYL-DNA PHOSPHODIESTERASE 2"/>
    <property type="match status" value="1"/>
</dbReference>
<accession>A0A5D0HJS4</accession>
<dbReference type="SUPFAM" id="SSF56219">
    <property type="entry name" value="DNase I-like"/>
    <property type="match status" value="1"/>
</dbReference>
<keyword evidence="9" id="KW-1133">Transmembrane helix</keyword>
<sequence>MIRLLKTLGSSFFTVLVPIATVLGVFVVHYTTNFLSFVFSILFPLLFLINVILLAYLLIKRNKKVILPAIAAAVFLFNFNLFFQKNSSDLGAQDSLSILTYNTRNFQLGNKEEKLVDFVKTKKSDIVLFQEFSAIKYHLFKKEYPYWIKTNQLAPHKSVLAFFSKYPIINSGVLDFLNSKNNGMFADVNYKNDTIRIYNLHLESFHVRINSRTTYTKYGMFKVLKKISHSQKIKEEQVKLVKDHMNDFDGKILVCGDFNSTQYSSAYLKLKEGKKDTFIEKGNGLGTTYSLNRYPLRLDYILVDEDIEVLSHKNYDLNYSDHEPVFTELKLN</sequence>
<keyword evidence="6" id="KW-0378">Hydrolase</keyword>
<keyword evidence="5" id="KW-0227">DNA damage</keyword>
<comment type="caution">
    <text evidence="11">The sequence shown here is derived from an EMBL/GenBank/DDBJ whole genome shotgun (WGS) entry which is preliminary data.</text>
</comment>
<keyword evidence="3" id="KW-0540">Nuclease</keyword>
<dbReference type="GO" id="GO:0046872">
    <property type="term" value="F:metal ion binding"/>
    <property type="evidence" value="ECO:0007669"/>
    <property type="project" value="UniProtKB-KW"/>
</dbReference>
<protein>
    <submittedName>
        <fullName evidence="11">Endonuclease/exonuclease/phosphatase family protein</fullName>
    </submittedName>
</protein>
<organism evidence="11 12">
    <name type="scientific">Seonamhaeicola marinus</name>
    <dbReference type="NCBI Taxonomy" id="1912246"/>
    <lineage>
        <taxon>Bacteria</taxon>
        <taxon>Pseudomonadati</taxon>
        <taxon>Bacteroidota</taxon>
        <taxon>Flavobacteriia</taxon>
        <taxon>Flavobacteriales</taxon>
        <taxon>Flavobacteriaceae</taxon>
    </lineage>
</organism>
<keyword evidence="11" id="KW-0269">Exonuclease</keyword>
<dbReference type="OrthoDB" id="635146at2"/>
<feature type="transmembrane region" description="Helical" evidence="9">
    <location>
        <begin position="37"/>
        <end position="58"/>
    </location>
</feature>
<keyword evidence="8" id="KW-0234">DNA repair</keyword>
<keyword evidence="12" id="KW-1185">Reference proteome</keyword>
<dbReference type="Proteomes" id="UP000323930">
    <property type="component" value="Unassembled WGS sequence"/>
</dbReference>
<feature type="transmembrane region" description="Helical" evidence="9">
    <location>
        <begin position="65"/>
        <end position="83"/>
    </location>
</feature>